<protein>
    <submittedName>
        <fullName evidence="2">Uncharacterized protein</fullName>
    </submittedName>
</protein>
<dbReference type="EMBL" id="NBIV01000104">
    <property type="protein sequence ID" value="PXF43990.1"/>
    <property type="molecule type" value="Genomic_DNA"/>
</dbReference>
<feature type="region of interest" description="Disordered" evidence="1">
    <location>
        <begin position="27"/>
        <end position="76"/>
    </location>
</feature>
<accession>A0A2V3ISB1</accession>
<evidence type="ECO:0000313" key="2">
    <source>
        <dbReference type="EMBL" id="PXF43990.1"/>
    </source>
</evidence>
<gene>
    <name evidence="2" type="ORF">BWQ96_06223</name>
</gene>
<proteinExistence type="predicted"/>
<dbReference type="AlphaFoldDB" id="A0A2V3ISB1"/>
<feature type="compositionally biased region" description="Basic and acidic residues" evidence="1">
    <location>
        <begin position="27"/>
        <end position="38"/>
    </location>
</feature>
<evidence type="ECO:0000313" key="3">
    <source>
        <dbReference type="Proteomes" id="UP000247409"/>
    </source>
</evidence>
<feature type="compositionally biased region" description="Basic and acidic residues" evidence="1">
    <location>
        <begin position="65"/>
        <end position="76"/>
    </location>
</feature>
<feature type="compositionally biased region" description="Polar residues" evidence="1">
    <location>
        <begin position="41"/>
        <end position="60"/>
    </location>
</feature>
<dbReference type="Proteomes" id="UP000247409">
    <property type="component" value="Unassembled WGS sequence"/>
</dbReference>
<keyword evidence="3" id="KW-1185">Reference proteome</keyword>
<comment type="caution">
    <text evidence="2">The sequence shown here is derived from an EMBL/GenBank/DDBJ whole genome shotgun (WGS) entry which is preliminary data.</text>
</comment>
<name>A0A2V3ISB1_9FLOR</name>
<organism evidence="2 3">
    <name type="scientific">Gracilariopsis chorda</name>
    <dbReference type="NCBI Taxonomy" id="448386"/>
    <lineage>
        <taxon>Eukaryota</taxon>
        <taxon>Rhodophyta</taxon>
        <taxon>Florideophyceae</taxon>
        <taxon>Rhodymeniophycidae</taxon>
        <taxon>Gracilariales</taxon>
        <taxon>Gracilariaceae</taxon>
        <taxon>Gracilariopsis</taxon>
    </lineage>
</organism>
<reference evidence="2 3" key="1">
    <citation type="journal article" date="2018" name="Mol. Biol. Evol.">
        <title>Analysis of the draft genome of the red seaweed Gracilariopsis chorda provides insights into genome size evolution in Rhodophyta.</title>
        <authorList>
            <person name="Lee J."/>
            <person name="Yang E.C."/>
            <person name="Graf L."/>
            <person name="Yang J.H."/>
            <person name="Qiu H."/>
            <person name="Zel Zion U."/>
            <person name="Chan C.X."/>
            <person name="Stephens T.G."/>
            <person name="Weber A.P.M."/>
            <person name="Boo G.H."/>
            <person name="Boo S.M."/>
            <person name="Kim K.M."/>
            <person name="Shin Y."/>
            <person name="Jung M."/>
            <person name="Lee S.J."/>
            <person name="Yim H.S."/>
            <person name="Lee J.H."/>
            <person name="Bhattacharya D."/>
            <person name="Yoon H.S."/>
        </authorList>
    </citation>
    <scope>NUCLEOTIDE SEQUENCE [LARGE SCALE GENOMIC DNA]</scope>
    <source>
        <strain evidence="2 3">SKKU-2015</strain>
        <tissue evidence="2">Whole body</tissue>
    </source>
</reference>
<evidence type="ECO:0000256" key="1">
    <source>
        <dbReference type="SAM" id="MobiDB-lite"/>
    </source>
</evidence>
<sequence>MKACEGKNRMDWVDDCEHASAQEKKDFKDKLAAARARDGPAQSTRSQVSLGGNAASSASKSVARLRQDKAKTNMGD</sequence>